<organism evidence="2 3">
    <name type="scientific">Asanoa siamensis</name>
    <dbReference type="NCBI Taxonomy" id="926357"/>
    <lineage>
        <taxon>Bacteria</taxon>
        <taxon>Bacillati</taxon>
        <taxon>Actinomycetota</taxon>
        <taxon>Actinomycetes</taxon>
        <taxon>Micromonosporales</taxon>
        <taxon>Micromonosporaceae</taxon>
        <taxon>Asanoa</taxon>
    </lineage>
</organism>
<dbReference type="SUPFAM" id="SSF63829">
    <property type="entry name" value="Calcium-dependent phosphotriesterase"/>
    <property type="match status" value="1"/>
</dbReference>
<comment type="caution">
    <text evidence="2">The sequence shown here is derived from an EMBL/GenBank/DDBJ whole genome shotgun (WGS) entry which is preliminary data.</text>
</comment>
<proteinExistence type="predicted"/>
<name>A0ABQ4CV47_9ACTN</name>
<evidence type="ECO:0000313" key="3">
    <source>
        <dbReference type="Proteomes" id="UP000604117"/>
    </source>
</evidence>
<evidence type="ECO:0000256" key="1">
    <source>
        <dbReference type="SAM" id="SignalP"/>
    </source>
</evidence>
<sequence>MRHRVATIALGLTAALAATLLGPAGTATAHDKHHDLFPSTINLPNGFQPEGIAIGKHPYAYFGSRVNGAIYRASLATGRGEIINPGFGTGSLGLKLDDRGRLFISGQTSGDGRVIDARTGKTLKIWNFTDGTSFVNDVILTRDAAWFTDSQQPVLYKVPFGKHGRLGDRFVTVPLTGDFVFTPGATNANGIARTPDGRDLLVVQSNTGLLFRVDDDGEATQVDLGGVPMTNGDGLWLEGRRLYVVQNRLNQIAVVDLNRSGTRGTVVRTITSASFDVPTTIARYGTRLYLPNARFTTPPTPDTTYTAVAVRP</sequence>
<feature type="signal peptide" evidence="1">
    <location>
        <begin position="1"/>
        <end position="29"/>
    </location>
</feature>
<accession>A0ABQ4CV47</accession>
<feature type="chain" id="PRO_5047008666" description="Sugar lactone lactonase YvrE" evidence="1">
    <location>
        <begin position="30"/>
        <end position="312"/>
    </location>
</feature>
<evidence type="ECO:0000313" key="2">
    <source>
        <dbReference type="EMBL" id="GIF75151.1"/>
    </source>
</evidence>
<keyword evidence="1" id="KW-0732">Signal</keyword>
<dbReference type="EMBL" id="BONE01000039">
    <property type="protein sequence ID" value="GIF75151.1"/>
    <property type="molecule type" value="Genomic_DNA"/>
</dbReference>
<dbReference type="Gene3D" id="2.120.10.30">
    <property type="entry name" value="TolB, C-terminal domain"/>
    <property type="match status" value="2"/>
</dbReference>
<protein>
    <recommendedName>
        <fullName evidence="4">Sugar lactone lactonase YvrE</fullName>
    </recommendedName>
</protein>
<gene>
    <name evidence="2" type="ORF">Asi02nite_46690</name>
</gene>
<evidence type="ECO:0008006" key="4">
    <source>
        <dbReference type="Google" id="ProtNLM"/>
    </source>
</evidence>
<dbReference type="InterPro" id="IPR011042">
    <property type="entry name" value="6-blade_b-propeller_TolB-like"/>
</dbReference>
<reference evidence="2 3" key="1">
    <citation type="submission" date="2021-01" db="EMBL/GenBank/DDBJ databases">
        <title>Whole genome shotgun sequence of Asanoa siamensis NBRC 107932.</title>
        <authorList>
            <person name="Komaki H."/>
            <person name="Tamura T."/>
        </authorList>
    </citation>
    <scope>NUCLEOTIDE SEQUENCE [LARGE SCALE GENOMIC DNA]</scope>
    <source>
        <strain evidence="2 3">NBRC 107932</strain>
    </source>
</reference>
<keyword evidence="3" id="KW-1185">Reference proteome</keyword>
<dbReference type="RefSeq" id="WP_203716032.1">
    <property type="nucleotide sequence ID" value="NZ_BONE01000039.1"/>
</dbReference>
<dbReference type="Proteomes" id="UP000604117">
    <property type="component" value="Unassembled WGS sequence"/>
</dbReference>